<evidence type="ECO:0000313" key="2">
    <source>
        <dbReference type="Proteomes" id="UP000000709"/>
    </source>
</evidence>
<dbReference type="EMBL" id="GL996504">
    <property type="protein sequence ID" value="EGW31020.1"/>
    <property type="molecule type" value="Genomic_DNA"/>
</dbReference>
<evidence type="ECO:0000313" key="1">
    <source>
        <dbReference type="EMBL" id="EGW31020.1"/>
    </source>
</evidence>
<dbReference type="RefSeq" id="XP_007377053.1">
    <property type="nucleotide sequence ID" value="XM_007376991.1"/>
</dbReference>
<dbReference type="GeneID" id="18874524"/>
<dbReference type="GO" id="GO:0006368">
    <property type="term" value="P:transcription elongation by RNA polymerase II"/>
    <property type="evidence" value="ECO:0007669"/>
    <property type="project" value="TreeGrafter"/>
</dbReference>
<sequence length="424" mass="50195">MPMMNIVSQYIQEVNNTKKLPPHDQITQLSVLLSIDPRINHYINEIHNSQQAIPSDITTAYDDDWSAFSIVVSSFLKLSHELDPWSLLVSFDLYTSYISDLSVAFSNNRYGWLLSNVIRQTINQIIPWAVKMDLQLYYQEHGGKYRLNYLASILLKMFNNIRSQINDINKHKRDIILYLGNKLCFIYTRINQPLLCRNIFSNMNNTNLNLSDFKPIEQLQYRYYLSKFYLIKYQLLDSFNHLQWCLLNINTSSVKNLRLVLELLLPVSLIIGKVPNFAYVRQLLPPKDQWWMEMYYQMSLLIRLGDIHGCLRLIESNHEYLKSNNILLLLQNKLQILMMRNSIKQKWIMLNKPSTLDYDSIKLEDNDDDYIIENVLITLIDQNLVKGKIFTRLRKVALSKNDPFPNVFEIYKVRFLTNVDNKWM</sequence>
<dbReference type="GO" id="GO:0070390">
    <property type="term" value="C:transcription export complex 2"/>
    <property type="evidence" value="ECO:0007669"/>
    <property type="project" value="TreeGrafter"/>
</dbReference>
<dbReference type="Gene3D" id="1.10.10.10">
    <property type="entry name" value="Winged helix-like DNA-binding domain superfamily/Winged helix DNA-binding domain"/>
    <property type="match status" value="1"/>
</dbReference>
<proteinExistence type="predicted"/>
<dbReference type="SMART" id="SM00753">
    <property type="entry name" value="PAM"/>
    <property type="match status" value="1"/>
</dbReference>
<reference evidence="1 2" key="1">
    <citation type="journal article" date="2011" name="Proc. Natl. Acad. Sci. U.S.A.">
        <title>Comparative genomics of xylose-fermenting fungi for enhanced biofuel production.</title>
        <authorList>
            <person name="Wohlbach D.J."/>
            <person name="Kuo A."/>
            <person name="Sato T.K."/>
            <person name="Potts K.M."/>
            <person name="Salamov A.A."/>
            <person name="LaButti K.M."/>
            <person name="Sun H."/>
            <person name="Clum A."/>
            <person name="Pangilinan J.L."/>
            <person name="Lindquist E.A."/>
            <person name="Lucas S."/>
            <person name="Lapidus A."/>
            <person name="Jin M."/>
            <person name="Gunawan C."/>
            <person name="Balan V."/>
            <person name="Dale B.E."/>
            <person name="Jeffries T.W."/>
            <person name="Zinkel R."/>
            <person name="Barry K.W."/>
            <person name="Grigoriev I.V."/>
            <person name="Gasch A.P."/>
        </authorList>
    </citation>
    <scope>NUCLEOTIDE SEQUENCE [LARGE SCALE GENOMIC DNA]</scope>
    <source>
        <strain evidence="2">NRRL Y-27907 / 11-Y1</strain>
    </source>
</reference>
<name>G3AS61_SPAPN</name>
<organism evidence="2">
    <name type="scientific">Spathaspora passalidarum (strain NRRL Y-27907 / 11-Y1)</name>
    <dbReference type="NCBI Taxonomy" id="619300"/>
    <lineage>
        <taxon>Eukaryota</taxon>
        <taxon>Fungi</taxon>
        <taxon>Dikarya</taxon>
        <taxon>Ascomycota</taxon>
        <taxon>Saccharomycotina</taxon>
        <taxon>Pichiomycetes</taxon>
        <taxon>Debaryomycetaceae</taxon>
        <taxon>Spathaspora</taxon>
    </lineage>
</organism>
<dbReference type="PANTHER" id="PTHR12732">
    <property type="entry name" value="UNCHARACTERIZED PROTEASOME COMPONENT REGION PCI-CONTAINING"/>
    <property type="match status" value="1"/>
</dbReference>
<dbReference type="OMA" id="PQLCSNI"/>
<dbReference type="GO" id="GO:0016973">
    <property type="term" value="P:poly(A)+ mRNA export from nucleus"/>
    <property type="evidence" value="ECO:0007669"/>
    <property type="project" value="TreeGrafter"/>
</dbReference>
<dbReference type="KEGG" id="spaa:SPAPADRAFT_62915"/>
<dbReference type="Proteomes" id="UP000000709">
    <property type="component" value="Unassembled WGS sequence"/>
</dbReference>
<gene>
    <name evidence="1" type="ORF">SPAPADRAFT_62915</name>
</gene>
<dbReference type="GO" id="GO:0003690">
    <property type="term" value="F:double-stranded DNA binding"/>
    <property type="evidence" value="ECO:0007669"/>
    <property type="project" value="InterPro"/>
</dbReference>
<dbReference type="PANTHER" id="PTHR12732:SF8">
    <property type="entry name" value="NUCLEAR MRNA EXPORT PROTEIN THP1"/>
    <property type="match status" value="1"/>
</dbReference>
<keyword evidence="2" id="KW-1185">Reference proteome</keyword>
<dbReference type="HOGENOM" id="CLU_048936_0_0_1"/>
<protein>
    <recommendedName>
        <fullName evidence="3">PCI domain-containing protein</fullName>
    </recommendedName>
</protein>
<dbReference type="AlphaFoldDB" id="G3AS61"/>
<dbReference type="InParanoid" id="G3AS61"/>
<dbReference type="FunCoup" id="G3AS61">
    <property type="interactions" value="102"/>
</dbReference>
<dbReference type="InterPro" id="IPR045114">
    <property type="entry name" value="Csn12-like"/>
</dbReference>
<dbReference type="GO" id="GO:0003723">
    <property type="term" value="F:RNA binding"/>
    <property type="evidence" value="ECO:0007669"/>
    <property type="project" value="InterPro"/>
</dbReference>
<evidence type="ECO:0008006" key="3">
    <source>
        <dbReference type="Google" id="ProtNLM"/>
    </source>
</evidence>
<accession>G3AS61</accession>
<dbReference type="OrthoDB" id="5404651at2759"/>
<dbReference type="GO" id="GO:0000973">
    <property type="term" value="P:post-transcriptional tethering of RNA polymerase II gene DNA at nuclear periphery"/>
    <property type="evidence" value="ECO:0007669"/>
    <property type="project" value="TreeGrafter"/>
</dbReference>
<dbReference type="eggNOG" id="KOG2688">
    <property type="taxonomic scope" value="Eukaryota"/>
</dbReference>
<dbReference type="InterPro" id="IPR036388">
    <property type="entry name" value="WH-like_DNA-bd_sf"/>
</dbReference>
<dbReference type="STRING" id="619300.G3AS61"/>